<dbReference type="RefSeq" id="WP_145857513.1">
    <property type="nucleotide sequence ID" value="NZ_RPFW01000005.1"/>
</dbReference>
<sequence>MTQEFVVSGDSHVVEPMDLFTERLPKNLRDKALTQTEFELEEPLVPGGHTVFRTVHAPGYEGWTVSRYRQHTGPTPDWMPDGILRDMDRDGVDATVLFSNFALFATYTDDHEVALAHARVYNDWVAETYGPYSDRMRPLAAIPTTDIGDAVKEIERAVNLGLRGLFLPEHPQPLPYHSDEYEPLWAAAEANGLPIFFHLAAGGANTKTGSSITGDAVKGILTAMAMGKNKELSNATLAARTMGGGNSSGAVPMRIISELIASGACDRHPNLLWNTIEYNAGWLAHFMSMMDKGWRTGTGQDSEWWMGFLQEGKPWEEQDLFGQLFLINERWPYDLKPSEYVKRNIRVQFADDRMAVQARHITGVDTIYWGNDYPHAEGTFLGSQAVISEQMFDVPQDERAKMLGGTLAKIMGFDSSKKFAPVAPTGEVLPV</sequence>
<evidence type="ECO:0000313" key="4">
    <source>
        <dbReference type="Proteomes" id="UP000460272"/>
    </source>
</evidence>
<dbReference type="EMBL" id="RPFW01000005">
    <property type="protein sequence ID" value="TVZ02472.1"/>
    <property type="molecule type" value="Genomic_DNA"/>
</dbReference>
<dbReference type="GO" id="GO:0019748">
    <property type="term" value="P:secondary metabolic process"/>
    <property type="evidence" value="ECO:0007669"/>
    <property type="project" value="TreeGrafter"/>
</dbReference>
<keyword evidence="4" id="KW-1185">Reference proteome</keyword>
<dbReference type="GO" id="GO:0016787">
    <property type="term" value="F:hydrolase activity"/>
    <property type="evidence" value="ECO:0007669"/>
    <property type="project" value="UniProtKB-KW"/>
</dbReference>
<keyword evidence="1" id="KW-0456">Lyase</keyword>
<dbReference type="InterPro" id="IPR032465">
    <property type="entry name" value="ACMSD"/>
</dbReference>
<evidence type="ECO:0000256" key="1">
    <source>
        <dbReference type="ARBA" id="ARBA00023239"/>
    </source>
</evidence>
<evidence type="ECO:0000313" key="3">
    <source>
        <dbReference type="EMBL" id="TVZ02472.1"/>
    </source>
</evidence>
<name>A0A6P2BTR4_9ACTN</name>
<dbReference type="InterPro" id="IPR032466">
    <property type="entry name" value="Metal_Hydrolase"/>
</dbReference>
<dbReference type="OrthoDB" id="8673349at2"/>
<feature type="domain" description="Amidohydrolase-related" evidence="2">
    <location>
        <begin position="71"/>
        <end position="409"/>
    </location>
</feature>
<accession>A0A6P2BTR4</accession>
<protein>
    <submittedName>
        <fullName evidence="3">Amidohydrolase</fullName>
    </submittedName>
</protein>
<dbReference type="PANTHER" id="PTHR21240">
    <property type="entry name" value="2-AMINO-3-CARBOXYLMUCONATE-6-SEMIALDEHYDE DECARBOXYLASE"/>
    <property type="match status" value="1"/>
</dbReference>
<dbReference type="GO" id="GO:0005737">
    <property type="term" value="C:cytoplasm"/>
    <property type="evidence" value="ECO:0007669"/>
    <property type="project" value="TreeGrafter"/>
</dbReference>
<gene>
    <name evidence="3" type="ORF">EAS64_27135</name>
</gene>
<evidence type="ECO:0000259" key="2">
    <source>
        <dbReference type="Pfam" id="PF04909"/>
    </source>
</evidence>
<reference evidence="3 4" key="1">
    <citation type="submission" date="2018-11" db="EMBL/GenBank/DDBJ databases">
        <title>Trebonia kvetii gen.nov., sp.nov., a novel acidophilic actinobacterium, and proposal of the new actinobacterial family Treboniaceae fam. nov.</title>
        <authorList>
            <person name="Rapoport D."/>
            <person name="Sagova-Mareckova M."/>
            <person name="Sedlacek I."/>
            <person name="Provaznik J."/>
            <person name="Kralova S."/>
            <person name="Pavlinic D."/>
            <person name="Benes V."/>
            <person name="Kopecky J."/>
        </authorList>
    </citation>
    <scope>NUCLEOTIDE SEQUENCE [LARGE SCALE GENOMIC DNA]</scope>
    <source>
        <strain evidence="3 4">15Tr583</strain>
    </source>
</reference>
<dbReference type="PANTHER" id="PTHR21240:SF28">
    <property type="entry name" value="ISO-OROTATE DECARBOXYLASE (EUROFUNG)"/>
    <property type="match status" value="1"/>
</dbReference>
<dbReference type="Pfam" id="PF04909">
    <property type="entry name" value="Amidohydro_2"/>
    <property type="match status" value="1"/>
</dbReference>
<dbReference type="InterPro" id="IPR006680">
    <property type="entry name" value="Amidohydro-rel"/>
</dbReference>
<keyword evidence="3" id="KW-0378">Hydrolase</keyword>
<comment type="caution">
    <text evidence="3">The sequence shown here is derived from an EMBL/GenBank/DDBJ whole genome shotgun (WGS) entry which is preliminary data.</text>
</comment>
<proteinExistence type="predicted"/>
<dbReference type="SUPFAM" id="SSF51556">
    <property type="entry name" value="Metallo-dependent hydrolases"/>
    <property type="match status" value="1"/>
</dbReference>
<dbReference type="GO" id="GO:0016831">
    <property type="term" value="F:carboxy-lyase activity"/>
    <property type="evidence" value="ECO:0007669"/>
    <property type="project" value="InterPro"/>
</dbReference>
<dbReference type="Gene3D" id="3.20.20.140">
    <property type="entry name" value="Metal-dependent hydrolases"/>
    <property type="match status" value="1"/>
</dbReference>
<dbReference type="Proteomes" id="UP000460272">
    <property type="component" value="Unassembled WGS sequence"/>
</dbReference>
<dbReference type="AlphaFoldDB" id="A0A6P2BTR4"/>
<organism evidence="3 4">
    <name type="scientific">Trebonia kvetii</name>
    <dbReference type="NCBI Taxonomy" id="2480626"/>
    <lineage>
        <taxon>Bacteria</taxon>
        <taxon>Bacillati</taxon>
        <taxon>Actinomycetota</taxon>
        <taxon>Actinomycetes</taxon>
        <taxon>Streptosporangiales</taxon>
        <taxon>Treboniaceae</taxon>
        <taxon>Trebonia</taxon>
    </lineage>
</organism>